<dbReference type="AlphaFoldDB" id="A0AAN7BCM7"/>
<dbReference type="PANTHER" id="PTHR10826:SF1">
    <property type="entry name" value="COMPLEMENT COMPONENT 1 Q SUBCOMPONENT-BINDING PROTEIN, MITOCHONDRIAL"/>
    <property type="match status" value="1"/>
</dbReference>
<feature type="region of interest" description="Disordered" evidence="1">
    <location>
        <begin position="140"/>
        <end position="179"/>
    </location>
</feature>
<reference evidence="2" key="1">
    <citation type="journal article" date="2023" name="Mol. Phylogenet. Evol.">
        <title>Genome-scale phylogeny and comparative genomics of the fungal order Sordariales.</title>
        <authorList>
            <person name="Hensen N."/>
            <person name="Bonometti L."/>
            <person name="Westerberg I."/>
            <person name="Brannstrom I.O."/>
            <person name="Guillou S."/>
            <person name="Cros-Aarteil S."/>
            <person name="Calhoun S."/>
            <person name="Haridas S."/>
            <person name="Kuo A."/>
            <person name="Mondo S."/>
            <person name="Pangilinan J."/>
            <person name="Riley R."/>
            <person name="LaButti K."/>
            <person name="Andreopoulos B."/>
            <person name="Lipzen A."/>
            <person name="Chen C."/>
            <person name="Yan M."/>
            <person name="Daum C."/>
            <person name="Ng V."/>
            <person name="Clum A."/>
            <person name="Steindorff A."/>
            <person name="Ohm R.A."/>
            <person name="Martin F."/>
            <person name="Silar P."/>
            <person name="Natvig D.O."/>
            <person name="Lalanne C."/>
            <person name="Gautier V."/>
            <person name="Ament-Velasquez S.L."/>
            <person name="Kruys A."/>
            <person name="Hutchinson M.I."/>
            <person name="Powell A.J."/>
            <person name="Barry K."/>
            <person name="Miller A.N."/>
            <person name="Grigoriev I.V."/>
            <person name="Debuchy R."/>
            <person name="Gladieux P."/>
            <person name="Hiltunen Thoren M."/>
            <person name="Johannesson H."/>
        </authorList>
    </citation>
    <scope>NUCLEOTIDE SEQUENCE</scope>
    <source>
        <strain evidence="2">PSN293</strain>
    </source>
</reference>
<keyword evidence="3" id="KW-1185">Reference proteome</keyword>
<reference evidence="2" key="2">
    <citation type="submission" date="2023-05" db="EMBL/GenBank/DDBJ databases">
        <authorList>
            <consortium name="Lawrence Berkeley National Laboratory"/>
            <person name="Steindorff A."/>
            <person name="Hensen N."/>
            <person name="Bonometti L."/>
            <person name="Westerberg I."/>
            <person name="Brannstrom I.O."/>
            <person name="Guillou S."/>
            <person name="Cros-Aarteil S."/>
            <person name="Calhoun S."/>
            <person name="Haridas S."/>
            <person name="Kuo A."/>
            <person name="Mondo S."/>
            <person name="Pangilinan J."/>
            <person name="Riley R."/>
            <person name="Labutti K."/>
            <person name="Andreopoulos B."/>
            <person name="Lipzen A."/>
            <person name="Chen C."/>
            <person name="Yanf M."/>
            <person name="Daum C."/>
            <person name="Ng V."/>
            <person name="Clum A."/>
            <person name="Ohm R."/>
            <person name="Martin F."/>
            <person name="Silar P."/>
            <person name="Natvig D."/>
            <person name="Lalanne C."/>
            <person name="Gautier V."/>
            <person name="Ament-Velasquez S.L."/>
            <person name="Kruys A."/>
            <person name="Hutchinson M.I."/>
            <person name="Powell A.J."/>
            <person name="Barry K."/>
            <person name="Miller A.N."/>
            <person name="Grigoriev I.V."/>
            <person name="Debuchy R."/>
            <person name="Gladieux P."/>
            <person name="Thoren M.H."/>
            <person name="Johannesson H."/>
        </authorList>
    </citation>
    <scope>NUCLEOTIDE SEQUENCE</scope>
    <source>
        <strain evidence="2">PSN293</strain>
    </source>
</reference>
<dbReference type="GO" id="GO:0042256">
    <property type="term" value="P:cytosolic ribosome assembly"/>
    <property type="evidence" value="ECO:0007669"/>
    <property type="project" value="TreeGrafter"/>
</dbReference>
<evidence type="ECO:0000313" key="2">
    <source>
        <dbReference type="EMBL" id="KAK4218452.1"/>
    </source>
</evidence>
<comment type="caution">
    <text evidence="2">The sequence shown here is derived from an EMBL/GenBank/DDBJ whole genome shotgun (WGS) entry which is preliminary data.</text>
</comment>
<accession>A0AAN7BCM7</accession>
<dbReference type="Proteomes" id="UP001301769">
    <property type="component" value="Unassembled WGS sequence"/>
</dbReference>
<dbReference type="PANTHER" id="PTHR10826">
    <property type="entry name" value="COMPLEMENT COMPONENT 1"/>
    <property type="match status" value="1"/>
</dbReference>
<dbReference type="InterPro" id="IPR003428">
    <property type="entry name" value="MAM33"/>
</dbReference>
<dbReference type="SUPFAM" id="SSF54529">
    <property type="entry name" value="Mitochondrial glycoprotein MAM33-like"/>
    <property type="match status" value="1"/>
</dbReference>
<protein>
    <submittedName>
        <fullName evidence="2">Mitochondrial glycoprotein</fullName>
    </submittedName>
</protein>
<sequence>MISLRAFARSAPRALTRVSSSTLARSQSAFRTSSLLSSKTTTALRPQQASAFSTSLFKRQAAEAGEVDEELSAKLASEIEFEEEVKGEPLPPSIKDFIDNSPFELQDISGKEEVVLTRNYGNEKITVSFSIADLHSYDNEPFDEDNALADEDPAEEGKNQNGRQTENFDEEFDEEAAQGEAPVRCGLNIVIEKPNKGALSIEAVAEDGAIVVENMYYYKDAKLAHAADPEASHAAQSFYPGPPFGTLDEDLQILMERYLEDRGIDQTLAQFIPDYMDVKEEKEYLSWLSNVKGFIDA</sequence>
<dbReference type="EMBL" id="MU858053">
    <property type="protein sequence ID" value="KAK4218452.1"/>
    <property type="molecule type" value="Genomic_DNA"/>
</dbReference>
<feature type="compositionally biased region" description="Acidic residues" evidence="1">
    <location>
        <begin position="140"/>
        <end position="154"/>
    </location>
</feature>
<evidence type="ECO:0000256" key="1">
    <source>
        <dbReference type="SAM" id="MobiDB-lite"/>
    </source>
</evidence>
<name>A0AAN7BCM7_9PEZI</name>
<dbReference type="Gene3D" id="3.10.280.10">
    <property type="entry name" value="Mitochondrial glycoprotein"/>
    <property type="match status" value="1"/>
</dbReference>
<gene>
    <name evidence="2" type="ORF">QBC37DRAFT_383628</name>
</gene>
<evidence type="ECO:0000313" key="3">
    <source>
        <dbReference type="Proteomes" id="UP001301769"/>
    </source>
</evidence>
<dbReference type="GO" id="GO:0005759">
    <property type="term" value="C:mitochondrial matrix"/>
    <property type="evidence" value="ECO:0007669"/>
    <property type="project" value="InterPro"/>
</dbReference>
<dbReference type="Pfam" id="PF02330">
    <property type="entry name" value="MAM33"/>
    <property type="match status" value="1"/>
</dbReference>
<proteinExistence type="predicted"/>
<dbReference type="InterPro" id="IPR036561">
    <property type="entry name" value="MAM33_sf"/>
</dbReference>
<feature type="compositionally biased region" description="Acidic residues" evidence="1">
    <location>
        <begin position="167"/>
        <end position="177"/>
    </location>
</feature>
<organism evidence="2 3">
    <name type="scientific">Rhypophila decipiens</name>
    <dbReference type="NCBI Taxonomy" id="261697"/>
    <lineage>
        <taxon>Eukaryota</taxon>
        <taxon>Fungi</taxon>
        <taxon>Dikarya</taxon>
        <taxon>Ascomycota</taxon>
        <taxon>Pezizomycotina</taxon>
        <taxon>Sordariomycetes</taxon>
        <taxon>Sordariomycetidae</taxon>
        <taxon>Sordariales</taxon>
        <taxon>Naviculisporaceae</taxon>
        <taxon>Rhypophila</taxon>
    </lineage>
</organism>